<dbReference type="GO" id="GO:0016787">
    <property type="term" value="F:hydrolase activity"/>
    <property type="evidence" value="ECO:0007669"/>
    <property type="project" value="UniProtKB-KW"/>
</dbReference>
<feature type="compositionally biased region" description="Basic residues" evidence="4">
    <location>
        <begin position="731"/>
        <end position="754"/>
    </location>
</feature>
<organism evidence="7">
    <name type="scientific">Tanacetum cinerariifolium</name>
    <name type="common">Dalmatian daisy</name>
    <name type="synonym">Chrysanthemum cinerariifolium</name>
    <dbReference type="NCBI Taxonomy" id="118510"/>
    <lineage>
        <taxon>Eukaryota</taxon>
        <taxon>Viridiplantae</taxon>
        <taxon>Streptophyta</taxon>
        <taxon>Embryophyta</taxon>
        <taxon>Tracheophyta</taxon>
        <taxon>Spermatophyta</taxon>
        <taxon>Magnoliopsida</taxon>
        <taxon>eudicotyledons</taxon>
        <taxon>Gunneridae</taxon>
        <taxon>Pentapetalae</taxon>
        <taxon>asterids</taxon>
        <taxon>campanulids</taxon>
        <taxon>Asterales</taxon>
        <taxon>Asteraceae</taxon>
        <taxon>Asteroideae</taxon>
        <taxon>Anthemideae</taxon>
        <taxon>Anthemidinae</taxon>
        <taxon>Tanacetum</taxon>
    </lineage>
</organism>
<gene>
    <name evidence="7" type="ORF">Tci_229692</name>
</gene>
<dbReference type="InterPro" id="IPR039537">
    <property type="entry name" value="Retrotran_Ty1/copia-like"/>
</dbReference>
<evidence type="ECO:0000256" key="1">
    <source>
        <dbReference type="ARBA" id="ARBA00022723"/>
    </source>
</evidence>
<evidence type="ECO:0000256" key="5">
    <source>
        <dbReference type="SAM" id="Phobius"/>
    </source>
</evidence>
<dbReference type="PANTHER" id="PTHR42648">
    <property type="entry name" value="TRANSPOSASE, PUTATIVE-RELATED"/>
    <property type="match status" value="1"/>
</dbReference>
<keyword evidence="3" id="KW-0175">Coiled coil</keyword>
<dbReference type="GO" id="GO:0046872">
    <property type="term" value="F:metal ion binding"/>
    <property type="evidence" value="ECO:0007669"/>
    <property type="project" value="UniProtKB-KW"/>
</dbReference>
<dbReference type="InterPro" id="IPR001584">
    <property type="entry name" value="Integrase_cat-core"/>
</dbReference>
<protein>
    <submittedName>
        <fullName evidence="7">Ribonuclease H-like domain-containing protein</fullName>
    </submittedName>
</protein>
<dbReference type="SUPFAM" id="SSF53098">
    <property type="entry name" value="Ribonuclease H-like"/>
    <property type="match status" value="1"/>
</dbReference>
<evidence type="ECO:0000259" key="6">
    <source>
        <dbReference type="PROSITE" id="PS50994"/>
    </source>
</evidence>
<sequence length="1143" mass="128411">MKTDSMLSSYYYNVAYVQLVLVVYKVAVVFNKVNAAKSRVTTAVRVSTAGWINGLKKKICKSMRYIMKEYVLIGNKCYLTEYEDYDGGFVSFGDGKGRISGKGKIKTGTLDFDDVYFWIKREFSVPRTPQRNGVAKRKNKTLIEAARTMLVDSKLPTTFLAEAVNTTCYVLNRALVIKPHNKTPYELIHGRPPLIVFMKPFGCPVTILNTRDYLGKFDEKADEGNGPDWLFDIDSLTISMNYVPVVVGFQTNGIARTKDNIVAGQAEKKKEPEQEYILIPICTTDLLISQGPKDSAVDARKKATEAYASQVLDNDGQDTRSEFEGLLQQERQTEHINNTNSFDNISSHVSIVGPSFVNTASPSPINADGTPAIARIEAIRLFLAYDSFKDFIVYQIDVKSDFLYGKIENEVYVCQPPGFEDSNFPDKVYKTASTPMEPNKALVKDAKAEDVDVHFYRSMIGSLMYLTTFKPDITFAVCFCAFGILEIHHLTWKLILIVIMLEKALTGNPQHEIVNFLAKEKPSKSKGFEQIIDFLNAKPIRYALMVNPTVYALCVKQFWTTVKVKKVNDQEQTQALVDKQKVIITEESIRLDLKFNDAEGTACLPNDTIFAELARISSTMASAIIYLANNQKFNFSKQGQGFSGNFTPLFETIMVIAQEEVGEGSGLYTDSYHIPTDTQPSSSKPQKKIKPKRKQRQATKVHSPSSEIPVKESVPTPYNDPLPSAKEIVKLKKRVKKLEKRRKSRPAGLRRLKKVGTSNQVESSEEKDSLGALEDASKQGRNIEDIGQDAEIALVDKAQGRMHDAEMFGVDDFEGNEVFVDVREKTVEKEVSTVDTFTTAGKVVTAASVKDSAASTNAATADVDDELTLAKTLIAIKVAKPKVISTAITTLRAKGIIFHKQVQAHKLTVSLSKDKGKAKMIEPEKPLKKKDQIALDEKVARKQLAEQIQAQEREHLSIEERSKLLAELIESKRKYITAKRAEEIMNMPPIKAQQRSLMCQELEQESVKKKKLAKQEQNKVADDDTAELKRCLEIVPEDDDDIAIEATPLSSKSPTIVDYKIYREGKKSYFKIIRADGNSQNCLTFGTMFKNFNTEDLGVLRSIVKERFKKTKPVDDMENLLFKTLRPCWRLMLKTSYGNINKE</sequence>
<name>A0A699GX77_TANCI</name>
<keyword evidence="2" id="KW-0378">Hydrolase</keyword>
<feature type="coiled-coil region" evidence="3">
    <location>
        <begin position="934"/>
        <end position="961"/>
    </location>
</feature>
<dbReference type="GO" id="GO:0003676">
    <property type="term" value="F:nucleic acid binding"/>
    <property type="evidence" value="ECO:0007669"/>
    <property type="project" value="InterPro"/>
</dbReference>
<keyword evidence="5" id="KW-1133">Transmembrane helix</keyword>
<dbReference type="PROSITE" id="PS50994">
    <property type="entry name" value="INTEGRASE"/>
    <property type="match status" value="1"/>
</dbReference>
<dbReference type="InterPro" id="IPR012337">
    <property type="entry name" value="RNaseH-like_sf"/>
</dbReference>
<dbReference type="AlphaFoldDB" id="A0A699GX77"/>
<feature type="compositionally biased region" description="Basic and acidic residues" evidence="4">
    <location>
        <begin position="764"/>
        <end position="784"/>
    </location>
</feature>
<dbReference type="Gene3D" id="3.30.420.10">
    <property type="entry name" value="Ribonuclease H-like superfamily/Ribonuclease H"/>
    <property type="match status" value="1"/>
</dbReference>
<dbReference type="PANTHER" id="PTHR42648:SF32">
    <property type="entry name" value="RIBONUCLEASE H-LIKE DOMAIN, GAG-PRE-INTEGRASE DOMAIN PROTEIN-RELATED"/>
    <property type="match status" value="1"/>
</dbReference>
<reference evidence="7" key="1">
    <citation type="journal article" date="2019" name="Sci. Rep.">
        <title>Draft genome of Tanacetum cinerariifolium, the natural source of mosquito coil.</title>
        <authorList>
            <person name="Yamashiro T."/>
            <person name="Shiraishi A."/>
            <person name="Satake H."/>
            <person name="Nakayama K."/>
        </authorList>
    </citation>
    <scope>NUCLEOTIDE SEQUENCE</scope>
</reference>
<evidence type="ECO:0000256" key="4">
    <source>
        <dbReference type="SAM" id="MobiDB-lite"/>
    </source>
</evidence>
<feature type="transmembrane region" description="Helical" evidence="5">
    <location>
        <begin position="12"/>
        <end position="30"/>
    </location>
</feature>
<keyword evidence="1" id="KW-0479">Metal-binding</keyword>
<dbReference type="EMBL" id="BKCJ010064336">
    <property type="protein sequence ID" value="GEW57716.1"/>
    <property type="molecule type" value="Genomic_DNA"/>
</dbReference>
<dbReference type="Pfam" id="PF07727">
    <property type="entry name" value="RVT_2"/>
    <property type="match status" value="1"/>
</dbReference>
<evidence type="ECO:0000313" key="7">
    <source>
        <dbReference type="EMBL" id="GEW57716.1"/>
    </source>
</evidence>
<feature type="compositionally biased region" description="Basic residues" evidence="4">
    <location>
        <begin position="685"/>
        <end position="699"/>
    </location>
</feature>
<keyword evidence="5" id="KW-0812">Transmembrane</keyword>
<evidence type="ECO:0000256" key="3">
    <source>
        <dbReference type="SAM" id="Coils"/>
    </source>
</evidence>
<accession>A0A699GX77</accession>
<proteinExistence type="predicted"/>
<dbReference type="GO" id="GO:0015074">
    <property type="term" value="P:DNA integration"/>
    <property type="evidence" value="ECO:0007669"/>
    <property type="project" value="InterPro"/>
</dbReference>
<dbReference type="InterPro" id="IPR013103">
    <property type="entry name" value="RVT_2"/>
</dbReference>
<evidence type="ECO:0000256" key="2">
    <source>
        <dbReference type="ARBA" id="ARBA00022801"/>
    </source>
</evidence>
<dbReference type="InterPro" id="IPR036397">
    <property type="entry name" value="RNaseH_sf"/>
</dbReference>
<feature type="region of interest" description="Disordered" evidence="4">
    <location>
        <begin position="667"/>
        <end position="784"/>
    </location>
</feature>
<keyword evidence="5" id="KW-0472">Membrane</keyword>
<feature type="domain" description="Integrase catalytic" evidence="6">
    <location>
        <begin position="116"/>
        <end position="192"/>
    </location>
</feature>
<comment type="caution">
    <text evidence="7">The sequence shown here is derived from an EMBL/GenBank/DDBJ whole genome shotgun (WGS) entry which is preliminary data.</text>
</comment>